<dbReference type="PROSITE" id="PS50982">
    <property type="entry name" value="MBD"/>
    <property type="match status" value="1"/>
</dbReference>
<evidence type="ECO:0000259" key="2">
    <source>
        <dbReference type="PROSITE" id="PS50982"/>
    </source>
</evidence>
<name>A0A9P0GBD2_9CUCU</name>
<dbReference type="Proteomes" id="UP001153636">
    <property type="component" value="Chromosome 18"/>
</dbReference>
<feature type="region of interest" description="Disordered" evidence="1">
    <location>
        <begin position="880"/>
        <end position="904"/>
    </location>
</feature>
<dbReference type="GO" id="GO:0010369">
    <property type="term" value="C:chromocenter"/>
    <property type="evidence" value="ECO:0007669"/>
    <property type="project" value="TreeGrafter"/>
</dbReference>
<sequence length="1758" mass="192285">MAGKPELSTASGIQNVIVYVSDDNFAQAYSLGQQNVQEATQIVQGDSYEIISAPNASLVGPAKPYREKSTVKLIDYPLKQPPLNAIQHNDFYNNTISQGGFSHGDISFHNGNCDNTELMQEDKHVGTVCNTVRVSDDCNNCDGYEEQDYTKVNLQGICYDNVRLEAADSSCSSMSSSEDGTQMLQNQPSEMVVYDPNVNVQSGNVVLTVGPQTQPHPQVIETFAGLQRPTITIPHGWKRLLNNGSIIYLSPSSTALRSPDQVKEYLLTDGTCKCGLECHFKHDSIFNFDPKVIGKPYSMLPDSKSGNMAKLCNHKRKIIPLVSIQCPPPDPNLKFQRDLGMKRKRRRIGLPYVEGVPVSQIITREKVALNQNLDKTGPPQQICLESPGNVQHQTRLVKYQDQQGNKVILSDGTVMVQQTNAGDLTYQGVMKNDQVHQINNAANVFNAHNRQIIGPNGQIIHVRSIPNSNQGNVYHMTNSQGPRMVAQLPKVDQSEEHRIFINRQPIEPTGPGRPNVQIVRVNAPNQQKILDNQIDRNQQKRHMQPLQPQFCANPPQYQQVQLYGHHKHIRPYNQINPGFRPHRMLYQPNQIIQAPVQPQNQKAHWQNQIQRPVMEQQKHLEPQPQANICERVPPLYQHTPSLAVCQEDIKRKKVKLNKFGKNRPYRLIEGCSTNHFSCPNIDIRHIPPEHRTIMMNNFSQNVKSSSPSFMEDPSGYLAQQTALLNSTINRQTGASGCAGYTCSSPGTCQNPQQQNHNSPSNTPPILISPSNELNSLVKVSRNNLPRVQQDPCAPITTPQNNLIQVQPNFDNNTLTKSHQYSVQCRCCIGEGFQPNYQIKIARSNPASMSNIHNTLEDPVTSSTSYEKQFNQNASEVQPIQGGTVSTSNISPMEGTSNPPTPDPPHRIVEGSPITSSGYTTYIKTNLPEYVGQVRQTICGKPNENVCCYHSQASTLVTTMASSRTVGSNTITSVLAGRTNTATVSLNTPSAMTNPYISVSGQNTVTVQSQAMTVTKSPLEMVQSVVSSIQIPHSNSSHTSQIGKPDGLPHEHILVSESHSLSNARGSQEEIHVPTKIVTNEGMPPVTVSPMVTNVTSSVGAVIPAVGQQVLGQQTVLVNTLPTPFVLQPGVTMTMDGVPVGQNLQLPQFVAGNIIQQQIQIDNPDTRRVPSLLSPDTKKKGKKRKEPPQTVASMLQFANQQNSGVVISPQGFPQQIQMANSPQPVTGTPVMQAVTIVPNKNGSAAQIIMNDQTMGNSNLGNQSQQINLLQPVNLINGTGVVQNFPAIHQFIVPNLGGMVVNPDGTATILQDASNLGMQFQFQNVNGQNMLTPVQNSSLFNNGQAIFAAGPSGMVIRGPPTSQGKIIQQQHSPVAQFLSPNGGQFIMNGSQFSGQLSPLVASVSPNQQVTFNSPPQQIRTSNSMQPTQQEYIQMNGQLGQTLIVPCTLTSSIPVSNQSSNQNTTFLQQNTTIVQQQTTMLTNQGLQNYQNNQNAQSSSRPTTIASDQIYCNKPLEECRESPKSSSHCRQSVSTQTAVNQSVQSIITNTSCQTSTMSASSPPDTTTLSPVPVASEIQSPILADTTTHTDDGLSPVPLSCSTRNDPRTDSRYCTMAMVHCISSSEPDPSDIPTQDQEWKHLQASSSHRNDAYAAIAHIDKLPSSHLASAESSTLVTSLHYGSDQEAISSSKHFDRKSPGECCAVMETHHEQMSLFGGNGGIHNQNEINENVHGDDHAGHHSEGEEDEDSHEGYLVGSLLINT</sequence>
<dbReference type="EMBL" id="OV651830">
    <property type="protein sequence ID" value="CAH1104751.1"/>
    <property type="molecule type" value="Genomic_DNA"/>
</dbReference>
<dbReference type="GO" id="GO:0003677">
    <property type="term" value="F:DNA binding"/>
    <property type="evidence" value="ECO:0007669"/>
    <property type="project" value="InterPro"/>
</dbReference>
<feature type="compositionally biased region" description="Polar residues" evidence="1">
    <location>
        <begin position="880"/>
        <end position="897"/>
    </location>
</feature>
<dbReference type="GO" id="GO:0005634">
    <property type="term" value="C:nucleus"/>
    <property type="evidence" value="ECO:0007669"/>
    <property type="project" value="TreeGrafter"/>
</dbReference>
<protein>
    <recommendedName>
        <fullName evidence="2">MBD domain-containing protein</fullName>
    </recommendedName>
</protein>
<accession>A0A9P0GBD2</accession>
<reference evidence="3" key="1">
    <citation type="submission" date="2022-01" db="EMBL/GenBank/DDBJ databases">
        <authorList>
            <person name="King R."/>
        </authorList>
    </citation>
    <scope>NUCLEOTIDE SEQUENCE</scope>
</reference>
<dbReference type="OrthoDB" id="641149at2759"/>
<feature type="region of interest" description="Disordered" evidence="1">
    <location>
        <begin position="1161"/>
        <end position="1187"/>
    </location>
</feature>
<dbReference type="PANTHER" id="PTHR16112">
    <property type="entry name" value="METHYL-CPG BINDING PROTEIN, DROSOPHILA"/>
    <property type="match status" value="1"/>
</dbReference>
<feature type="region of interest" description="Disordered" evidence="1">
    <location>
        <begin position="1548"/>
        <end position="1567"/>
    </location>
</feature>
<keyword evidence="4" id="KW-1185">Reference proteome</keyword>
<evidence type="ECO:0000313" key="4">
    <source>
        <dbReference type="Proteomes" id="UP001153636"/>
    </source>
</evidence>
<evidence type="ECO:0000313" key="3">
    <source>
        <dbReference type="EMBL" id="CAH1104751.1"/>
    </source>
</evidence>
<feature type="region of interest" description="Disordered" evidence="1">
    <location>
        <begin position="1724"/>
        <end position="1758"/>
    </location>
</feature>
<dbReference type="PANTHER" id="PTHR16112:SF16">
    <property type="entry name" value="SIX-BANDED, ISOFORM H"/>
    <property type="match status" value="1"/>
</dbReference>
<dbReference type="SMART" id="SM00391">
    <property type="entry name" value="MBD"/>
    <property type="match status" value="1"/>
</dbReference>
<feature type="compositionally biased region" description="Polar residues" evidence="1">
    <location>
        <begin position="1548"/>
        <end position="1565"/>
    </location>
</feature>
<gene>
    <name evidence="3" type="ORF">PSYICH_LOCUS5917</name>
</gene>
<proteinExistence type="predicted"/>
<evidence type="ECO:0000256" key="1">
    <source>
        <dbReference type="SAM" id="MobiDB-lite"/>
    </source>
</evidence>
<feature type="compositionally biased region" description="Basic and acidic residues" evidence="1">
    <location>
        <begin position="1725"/>
        <end position="1738"/>
    </location>
</feature>
<dbReference type="GO" id="GO:0003682">
    <property type="term" value="F:chromatin binding"/>
    <property type="evidence" value="ECO:0007669"/>
    <property type="project" value="TreeGrafter"/>
</dbReference>
<organism evidence="3 4">
    <name type="scientific">Psylliodes chrysocephalus</name>
    <dbReference type="NCBI Taxonomy" id="3402493"/>
    <lineage>
        <taxon>Eukaryota</taxon>
        <taxon>Metazoa</taxon>
        <taxon>Ecdysozoa</taxon>
        <taxon>Arthropoda</taxon>
        <taxon>Hexapoda</taxon>
        <taxon>Insecta</taxon>
        <taxon>Pterygota</taxon>
        <taxon>Neoptera</taxon>
        <taxon>Endopterygota</taxon>
        <taxon>Coleoptera</taxon>
        <taxon>Polyphaga</taxon>
        <taxon>Cucujiformia</taxon>
        <taxon>Chrysomeloidea</taxon>
        <taxon>Chrysomelidae</taxon>
        <taxon>Galerucinae</taxon>
        <taxon>Alticini</taxon>
        <taxon>Psylliodes</taxon>
    </lineage>
</organism>
<dbReference type="InterPro" id="IPR001739">
    <property type="entry name" value="Methyl_CpG_DNA-bd"/>
</dbReference>
<feature type="domain" description="MBD" evidence="2">
    <location>
        <begin position="223"/>
        <end position="293"/>
    </location>
</feature>
<feature type="region of interest" description="Disordered" evidence="1">
    <location>
        <begin position="1581"/>
        <end position="1602"/>
    </location>
</feature>